<feature type="region of interest" description="Disordered" evidence="4">
    <location>
        <begin position="28"/>
        <end position="59"/>
    </location>
</feature>
<reference evidence="6" key="1">
    <citation type="submission" date="2018-04" db="EMBL/GenBank/DDBJ databases">
        <authorList>
            <person name="Go L.Y."/>
            <person name="Mitchell J.A."/>
        </authorList>
    </citation>
    <scope>NUCLEOTIDE SEQUENCE</scope>
    <source>
        <tissue evidence="6">Whole organism</tissue>
    </source>
</reference>
<dbReference type="VEuPathDB" id="VectorBase:CSON015537"/>
<dbReference type="InterPro" id="IPR046328">
    <property type="entry name" value="ETS_fam"/>
</dbReference>
<dbReference type="PROSITE" id="PS00346">
    <property type="entry name" value="ETS_DOMAIN_2"/>
    <property type="match status" value="1"/>
</dbReference>
<dbReference type="EMBL" id="UFQS01000993">
    <property type="protein sequence ID" value="SSX08305.1"/>
    <property type="molecule type" value="Genomic_DNA"/>
</dbReference>
<gene>
    <name evidence="6" type="primary">CSON015537</name>
</gene>
<feature type="region of interest" description="Disordered" evidence="4">
    <location>
        <begin position="152"/>
        <end position="217"/>
    </location>
</feature>
<dbReference type="InterPro" id="IPR000418">
    <property type="entry name" value="Ets_dom"/>
</dbReference>
<proteinExistence type="inferred from homology"/>
<feature type="compositionally biased region" description="Polar residues" evidence="4">
    <location>
        <begin position="193"/>
        <end position="212"/>
    </location>
</feature>
<feature type="compositionally biased region" description="Polar residues" evidence="4">
    <location>
        <begin position="88"/>
        <end position="100"/>
    </location>
</feature>
<name>A0A336KVP0_CULSO</name>
<evidence type="ECO:0000313" key="7">
    <source>
        <dbReference type="EMBL" id="SSX28328.1"/>
    </source>
</evidence>
<dbReference type="SUPFAM" id="SSF46785">
    <property type="entry name" value="Winged helix' DNA-binding domain"/>
    <property type="match status" value="1"/>
</dbReference>
<organism evidence="6">
    <name type="scientific">Culicoides sonorensis</name>
    <name type="common">Biting midge</name>
    <dbReference type="NCBI Taxonomy" id="179676"/>
    <lineage>
        <taxon>Eukaryota</taxon>
        <taxon>Metazoa</taxon>
        <taxon>Ecdysozoa</taxon>
        <taxon>Arthropoda</taxon>
        <taxon>Hexapoda</taxon>
        <taxon>Insecta</taxon>
        <taxon>Pterygota</taxon>
        <taxon>Neoptera</taxon>
        <taxon>Endopterygota</taxon>
        <taxon>Diptera</taxon>
        <taxon>Nematocera</taxon>
        <taxon>Chironomoidea</taxon>
        <taxon>Ceratopogonidae</taxon>
        <taxon>Ceratopogoninae</taxon>
        <taxon>Culicoides</taxon>
        <taxon>Monoculicoides</taxon>
    </lineage>
</organism>
<dbReference type="PANTHER" id="PTHR11849">
    <property type="entry name" value="ETS"/>
    <property type="match status" value="1"/>
</dbReference>
<evidence type="ECO:0000256" key="1">
    <source>
        <dbReference type="ARBA" id="ARBA00005562"/>
    </source>
</evidence>
<feature type="domain" description="ETS" evidence="5">
    <location>
        <begin position="320"/>
        <end position="400"/>
    </location>
</feature>
<reference evidence="7" key="2">
    <citation type="submission" date="2018-07" db="EMBL/GenBank/DDBJ databases">
        <authorList>
            <person name="Quirk P.G."/>
            <person name="Krulwich T.A."/>
        </authorList>
    </citation>
    <scope>NUCLEOTIDE SEQUENCE</scope>
</reference>
<dbReference type="PROSITE" id="PS50061">
    <property type="entry name" value="ETS_DOMAIN_3"/>
    <property type="match status" value="1"/>
</dbReference>
<dbReference type="InterPro" id="IPR036390">
    <property type="entry name" value="WH_DNA-bd_sf"/>
</dbReference>
<keyword evidence="2 3" id="KW-0238">DNA-binding</keyword>
<dbReference type="PANTHER" id="PTHR11849:SF289">
    <property type="entry name" value="ETS-LIKE PROTEIN POINTED"/>
    <property type="match status" value="1"/>
</dbReference>
<evidence type="ECO:0000313" key="6">
    <source>
        <dbReference type="EMBL" id="SSX08305.1"/>
    </source>
</evidence>
<dbReference type="Gene3D" id="1.10.10.10">
    <property type="entry name" value="Winged helix-like DNA-binding domain superfamily/Winged helix DNA-binding domain"/>
    <property type="match status" value="1"/>
</dbReference>
<evidence type="ECO:0000256" key="4">
    <source>
        <dbReference type="SAM" id="MobiDB-lite"/>
    </source>
</evidence>
<dbReference type="FunFam" id="1.10.10.10:FF:001050">
    <property type="entry name" value="Predicted protein"/>
    <property type="match status" value="1"/>
</dbReference>
<dbReference type="Pfam" id="PF00178">
    <property type="entry name" value="Ets"/>
    <property type="match status" value="1"/>
</dbReference>
<dbReference type="InterPro" id="IPR036388">
    <property type="entry name" value="WH-like_DNA-bd_sf"/>
</dbReference>
<keyword evidence="3" id="KW-0539">Nucleus</keyword>
<sequence length="428" mass="47802">MVLETCGISVGHVGGVFGHHPYNNHHQHLHGDINDNHNLSPYAGDYAPQPLNINSSNNLNNTTNNSYNYTDLDSNGLYTVNTNNNWQGYSSINDRSNGSSPPLAPSQQHQSGSNVQSGNNNAQGQSSPAQQQQQQQMSYMQMVANQQRNSQTNANYLPNGHQLKEEAGTGQSSNYGAGQQADDLPVNYDYPSEYTSIGGTPDQSNSQPSYSLDGSPEFYSGMMEQKFAPSSLYKGPYSRGSRSYHDSYHDYGNMSSYDTPPFQTVPGSGVPNGTDQWGPLHSHPDFQHPAYLSSIGLDKGMMGAYGTQNGPPCFTGSGPIQLWQFLLELLTDKQCQSFITWTGDGWEFKLVDPDEVARRWGIRKNKPKMNYEKLSRGLRYYYDKNIIHKTTGRRYVYRFTCDIQSLLGYTPEEVHAMVDFKPEKKDDE</sequence>
<dbReference type="EMBL" id="UFQT01000993">
    <property type="protein sequence ID" value="SSX28328.1"/>
    <property type="molecule type" value="Genomic_DNA"/>
</dbReference>
<evidence type="ECO:0000256" key="2">
    <source>
        <dbReference type="ARBA" id="ARBA00023125"/>
    </source>
</evidence>
<feature type="region of interest" description="Disordered" evidence="4">
    <location>
        <begin position="88"/>
        <end position="139"/>
    </location>
</feature>
<evidence type="ECO:0000256" key="3">
    <source>
        <dbReference type="RuleBase" id="RU004019"/>
    </source>
</evidence>
<comment type="subcellular location">
    <subcellularLocation>
        <location evidence="3">Nucleus</location>
    </subcellularLocation>
</comment>
<dbReference type="GO" id="GO:0000981">
    <property type="term" value="F:DNA-binding transcription factor activity, RNA polymerase II-specific"/>
    <property type="evidence" value="ECO:0007669"/>
    <property type="project" value="TreeGrafter"/>
</dbReference>
<comment type="similarity">
    <text evidence="1 3">Belongs to the ETS family.</text>
</comment>
<dbReference type="SMART" id="SM00413">
    <property type="entry name" value="ETS"/>
    <property type="match status" value="1"/>
</dbReference>
<evidence type="ECO:0000259" key="5">
    <source>
        <dbReference type="PROSITE" id="PS50061"/>
    </source>
</evidence>
<accession>A0A336KVP0</accession>
<dbReference type="PROSITE" id="PS00345">
    <property type="entry name" value="ETS_DOMAIN_1"/>
    <property type="match status" value="1"/>
</dbReference>
<protein>
    <submittedName>
        <fullName evidence="6">CSON015537 protein</fullName>
    </submittedName>
</protein>
<feature type="compositionally biased region" description="Low complexity" evidence="4">
    <location>
        <begin position="106"/>
        <end position="139"/>
    </location>
</feature>
<dbReference type="GO" id="GO:0043565">
    <property type="term" value="F:sequence-specific DNA binding"/>
    <property type="evidence" value="ECO:0007669"/>
    <property type="project" value="InterPro"/>
</dbReference>
<dbReference type="GO" id="GO:0005634">
    <property type="term" value="C:nucleus"/>
    <property type="evidence" value="ECO:0007669"/>
    <property type="project" value="UniProtKB-SubCell"/>
</dbReference>
<dbReference type="PRINTS" id="PR00454">
    <property type="entry name" value="ETSDOMAIN"/>
</dbReference>
<dbReference type="GO" id="GO:0030154">
    <property type="term" value="P:cell differentiation"/>
    <property type="evidence" value="ECO:0007669"/>
    <property type="project" value="TreeGrafter"/>
</dbReference>
<dbReference type="AlphaFoldDB" id="A0A336KVP0"/>